<feature type="chain" id="PRO_5042239262" description="Phospholipid:diacylglycerol acyltransferase" evidence="1">
    <location>
        <begin position="23"/>
        <end position="648"/>
    </location>
</feature>
<keyword evidence="3" id="KW-1185">Reference proteome</keyword>
<dbReference type="Proteomes" id="UP001209570">
    <property type="component" value="Unassembled WGS sequence"/>
</dbReference>
<name>A0AAD5LJ23_PYTIN</name>
<comment type="caution">
    <text evidence="2">The sequence shown here is derived from an EMBL/GenBank/DDBJ whole genome shotgun (WGS) entry which is preliminary data.</text>
</comment>
<evidence type="ECO:0008006" key="4">
    <source>
        <dbReference type="Google" id="ProtNLM"/>
    </source>
</evidence>
<evidence type="ECO:0000256" key="1">
    <source>
        <dbReference type="SAM" id="SignalP"/>
    </source>
</evidence>
<reference evidence="2" key="1">
    <citation type="submission" date="2021-12" db="EMBL/GenBank/DDBJ databases">
        <title>Prjna785345.</title>
        <authorList>
            <person name="Rujirawat T."/>
            <person name="Krajaejun T."/>
        </authorList>
    </citation>
    <scope>NUCLEOTIDE SEQUENCE</scope>
    <source>
        <strain evidence="2">Pi057C3</strain>
    </source>
</reference>
<dbReference type="InterPro" id="IPR003386">
    <property type="entry name" value="LACT/PDAT_acylTrfase"/>
</dbReference>
<dbReference type="SUPFAM" id="SSF53474">
    <property type="entry name" value="alpha/beta-Hydrolases"/>
    <property type="match status" value="1"/>
</dbReference>
<dbReference type="AlphaFoldDB" id="A0AAD5LJ23"/>
<dbReference type="EMBL" id="JAKCXM010000158">
    <property type="protein sequence ID" value="KAJ0400288.1"/>
    <property type="molecule type" value="Genomic_DNA"/>
</dbReference>
<dbReference type="GO" id="GO:0006629">
    <property type="term" value="P:lipid metabolic process"/>
    <property type="evidence" value="ECO:0007669"/>
    <property type="project" value="InterPro"/>
</dbReference>
<evidence type="ECO:0000313" key="2">
    <source>
        <dbReference type="EMBL" id="KAJ0400288.1"/>
    </source>
</evidence>
<dbReference type="Pfam" id="PF02450">
    <property type="entry name" value="LCAT"/>
    <property type="match status" value="1"/>
</dbReference>
<sequence>MLSAMAWRWLVVAALVLHGASAATRPVVLIPGFASSQLVAWKKHACNHTIQRNLYRDVNVGDRIWLDATRVLAQSDCWLRCMRLDQRSQADAECRLRAAEGLAAISELDPGLVTGPLSTIWRGLTTHLVEHFALEPSEIVVATYDWRLPPSRLQERDQFFLSLKQKIEHAVATHASGGGLVVIAHSMGNNVFRYFLAWLRHEVGRNHWRQWIDRHVAAFFAIGAPLLGSPEALELITSGLSQGLPVAQSEMRKLVVTFGSILSFLPIPSTPRTSHDLDVIVSVRYQSPGQQQSVERNYTSVDIASGAFFHEMAAHDPVFGELEMVKARFYNQDDVLDAFVPWERPPIQSVYAVYGINLPTKYNFRYQSTDRVGHWYQLSLENESGSHRVCGKTGDQTVPYHSLSWAHSWLGPSGTLVDITRVPQSVYFATERIKRVKALREASTHHADYLHSGRQRRCCRPDASEAPSLFDGLFGKSRADHITFFETSRVEQGQTWTTGVWEIEGAGHRDILSSQAFLRELRAELRHVFEGLSASADKSARPPALDSDCYWNYRQARCEFPDFCEYRYAFGDVTLDQSCRLRQRVAAGHTPSRAQPVSNGSRAAVESAVDPSARFSMDTPGYCAARCVYCARSQIEVHSRLPIDGSFY</sequence>
<dbReference type="Gene3D" id="3.40.50.1820">
    <property type="entry name" value="alpha/beta hydrolase"/>
    <property type="match status" value="1"/>
</dbReference>
<feature type="signal peptide" evidence="1">
    <location>
        <begin position="1"/>
        <end position="22"/>
    </location>
</feature>
<proteinExistence type="predicted"/>
<dbReference type="InterPro" id="IPR029058">
    <property type="entry name" value="AB_hydrolase_fold"/>
</dbReference>
<dbReference type="PANTHER" id="PTHR11440">
    <property type="entry name" value="LECITHIN-CHOLESTEROL ACYLTRANSFERASE-RELATED"/>
    <property type="match status" value="1"/>
</dbReference>
<dbReference type="GO" id="GO:0008374">
    <property type="term" value="F:O-acyltransferase activity"/>
    <property type="evidence" value="ECO:0007669"/>
    <property type="project" value="InterPro"/>
</dbReference>
<accession>A0AAD5LJ23</accession>
<keyword evidence="1" id="KW-0732">Signal</keyword>
<organism evidence="2 3">
    <name type="scientific">Pythium insidiosum</name>
    <name type="common">Pythiosis disease agent</name>
    <dbReference type="NCBI Taxonomy" id="114742"/>
    <lineage>
        <taxon>Eukaryota</taxon>
        <taxon>Sar</taxon>
        <taxon>Stramenopiles</taxon>
        <taxon>Oomycota</taxon>
        <taxon>Peronosporomycetes</taxon>
        <taxon>Pythiales</taxon>
        <taxon>Pythiaceae</taxon>
        <taxon>Pythium</taxon>
    </lineage>
</organism>
<protein>
    <recommendedName>
        <fullName evidence="4">Phospholipid:diacylglycerol acyltransferase</fullName>
    </recommendedName>
</protein>
<evidence type="ECO:0000313" key="3">
    <source>
        <dbReference type="Proteomes" id="UP001209570"/>
    </source>
</evidence>
<gene>
    <name evidence="2" type="ORF">P43SY_006128</name>
</gene>